<dbReference type="CDD" id="cd00190">
    <property type="entry name" value="Tryp_SPc"/>
    <property type="match status" value="1"/>
</dbReference>
<protein>
    <submittedName>
        <fullName evidence="9">Transmembrane protease serine 9-like</fullName>
    </submittedName>
</protein>
<dbReference type="InterPro" id="IPR001314">
    <property type="entry name" value="Peptidase_S1A"/>
</dbReference>
<dbReference type="PANTHER" id="PTHR24253">
    <property type="entry name" value="TRANSMEMBRANE PROTEASE SERINE"/>
    <property type="match status" value="1"/>
</dbReference>
<evidence type="ECO:0000256" key="4">
    <source>
        <dbReference type="ARBA" id="ARBA00022825"/>
    </source>
</evidence>
<dbReference type="InterPro" id="IPR009003">
    <property type="entry name" value="Peptidase_S1_PA"/>
</dbReference>
<evidence type="ECO:0000256" key="7">
    <source>
        <dbReference type="RuleBase" id="RU363034"/>
    </source>
</evidence>
<dbReference type="AlphaFoldDB" id="A0A3B3TET6"/>
<keyword evidence="5" id="KW-1015">Disulfide bond</keyword>
<accession>A0A3B3TET6</accession>
<dbReference type="SMART" id="SM00020">
    <property type="entry name" value="Tryp_SPc"/>
    <property type="match status" value="1"/>
</dbReference>
<evidence type="ECO:0000313" key="9">
    <source>
        <dbReference type="Ensembl" id="ENSPKIP00000041802.1"/>
    </source>
</evidence>
<reference evidence="9" key="1">
    <citation type="submission" date="2025-08" db="UniProtKB">
        <authorList>
            <consortium name="Ensembl"/>
        </authorList>
    </citation>
    <scope>IDENTIFICATION</scope>
</reference>
<dbReference type="SUPFAM" id="SSF50494">
    <property type="entry name" value="Trypsin-like serine proteases"/>
    <property type="match status" value="1"/>
</dbReference>
<evidence type="ECO:0000256" key="1">
    <source>
        <dbReference type="ARBA" id="ARBA00022670"/>
    </source>
</evidence>
<evidence type="ECO:0000313" key="10">
    <source>
        <dbReference type="Proteomes" id="UP000261540"/>
    </source>
</evidence>
<feature type="domain" description="Peptidase S1" evidence="8">
    <location>
        <begin position="68"/>
        <end position="287"/>
    </location>
</feature>
<dbReference type="InterPro" id="IPR018114">
    <property type="entry name" value="TRYPSIN_HIS"/>
</dbReference>
<dbReference type="PROSITE" id="PS50240">
    <property type="entry name" value="TRYPSIN_DOM"/>
    <property type="match status" value="1"/>
</dbReference>
<proteinExistence type="predicted"/>
<keyword evidence="10" id="KW-1185">Reference proteome</keyword>
<dbReference type="PROSITE" id="PS00135">
    <property type="entry name" value="TRYPSIN_SER"/>
    <property type="match status" value="1"/>
</dbReference>
<dbReference type="InterPro" id="IPR033116">
    <property type="entry name" value="TRYPSIN_SER"/>
</dbReference>
<evidence type="ECO:0000256" key="2">
    <source>
        <dbReference type="ARBA" id="ARBA00022729"/>
    </source>
</evidence>
<dbReference type="GeneTree" id="ENSGT00940000163009"/>
<reference evidence="9" key="2">
    <citation type="submission" date="2025-09" db="UniProtKB">
        <authorList>
            <consortium name="Ensembl"/>
        </authorList>
    </citation>
    <scope>IDENTIFICATION</scope>
</reference>
<keyword evidence="2" id="KW-0732">Signal</keyword>
<dbReference type="GO" id="GO:0006508">
    <property type="term" value="P:proteolysis"/>
    <property type="evidence" value="ECO:0007669"/>
    <property type="project" value="UniProtKB-KW"/>
</dbReference>
<dbReference type="Gene3D" id="2.40.10.10">
    <property type="entry name" value="Trypsin-like serine proteases"/>
    <property type="match status" value="1"/>
</dbReference>
<dbReference type="GO" id="GO:0004252">
    <property type="term" value="F:serine-type endopeptidase activity"/>
    <property type="evidence" value="ECO:0007669"/>
    <property type="project" value="InterPro"/>
</dbReference>
<sequence>MRWHRVRPLDSTQKQQRVRHDITLLQRHYWLTGVLTKRPTYQAVLPVPFSCSPLPLPVCGQAALNTRIVGGQNTSVGSWPWQASLYWNGFHMCEGSLINSMWVLTAAHCFSSVHLGQQNQENVNPSHIILHPLYNSQTHDNDIALLKLNAAVNFTNYIQPICLADNGSTFYSGTETWVTGWGDVSLNVSPRSPVTLQEVQTPVVGNGICSCLYEMVNITITDNMICAGLLQGGKGSCQGDSGGPLVAQQGSVWIQAGVASFGCVETNYPEVFTRVSYYEDWINFTIHFTSSLPKTPQ</sequence>
<keyword evidence="3 7" id="KW-0378">Hydrolase</keyword>
<keyword evidence="1 7" id="KW-0645">Protease</keyword>
<keyword evidence="4 7" id="KW-0720">Serine protease</keyword>
<dbReference type="InterPro" id="IPR043504">
    <property type="entry name" value="Peptidase_S1_PA_chymotrypsin"/>
</dbReference>
<dbReference type="Pfam" id="PF00089">
    <property type="entry name" value="Trypsin"/>
    <property type="match status" value="1"/>
</dbReference>
<dbReference type="Proteomes" id="UP000261540">
    <property type="component" value="Unplaced"/>
</dbReference>
<dbReference type="PRINTS" id="PR00722">
    <property type="entry name" value="CHYMOTRYPSIN"/>
</dbReference>
<dbReference type="InterPro" id="IPR001254">
    <property type="entry name" value="Trypsin_dom"/>
</dbReference>
<organism evidence="9 10">
    <name type="scientific">Paramormyrops kingsleyae</name>
    <dbReference type="NCBI Taxonomy" id="1676925"/>
    <lineage>
        <taxon>Eukaryota</taxon>
        <taxon>Metazoa</taxon>
        <taxon>Chordata</taxon>
        <taxon>Craniata</taxon>
        <taxon>Vertebrata</taxon>
        <taxon>Euteleostomi</taxon>
        <taxon>Actinopterygii</taxon>
        <taxon>Neopterygii</taxon>
        <taxon>Teleostei</taxon>
        <taxon>Osteoglossocephala</taxon>
        <taxon>Osteoglossomorpha</taxon>
        <taxon>Osteoglossiformes</taxon>
        <taxon>Mormyridae</taxon>
        <taxon>Paramormyrops</taxon>
    </lineage>
</organism>
<dbReference type="FunFam" id="2.40.10.10:FF:000024">
    <property type="entry name" value="Serine protease 53"/>
    <property type="match status" value="1"/>
</dbReference>
<dbReference type="Ensembl" id="ENSPKIT00000022842.1">
    <property type="protein sequence ID" value="ENSPKIP00000041802.1"/>
    <property type="gene ID" value="ENSPKIG00000018072.1"/>
</dbReference>
<dbReference type="PANTHER" id="PTHR24253:SF144">
    <property type="entry name" value="CHYMOTRYPSIN-LIKE PROTEASE CTRL-1-RELATED"/>
    <property type="match status" value="1"/>
</dbReference>
<evidence type="ECO:0000256" key="5">
    <source>
        <dbReference type="ARBA" id="ARBA00023157"/>
    </source>
</evidence>
<dbReference type="PROSITE" id="PS00134">
    <property type="entry name" value="TRYPSIN_HIS"/>
    <property type="match status" value="1"/>
</dbReference>
<evidence type="ECO:0000256" key="6">
    <source>
        <dbReference type="ARBA" id="ARBA00023180"/>
    </source>
</evidence>
<evidence type="ECO:0000256" key="3">
    <source>
        <dbReference type="ARBA" id="ARBA00022801"/>
    </source>
</evidence>
<name>A0A3B3TET6_9TELE</name>
<evidence type="ECO:0000259" key="8">
    <source>
        <dbReference type="PROSITE" id="PS50240"/>
    </source>
</evidence>
<keyword evidence="6" id="KW-0325">Glycoprotein</keyword>